<accession>A0AAE0DB47</accession>
<sequence length="526" mass="57780">MDPHDRHINIVFTDGAYYLSIDKKPFLILGGQLAASSTTSAAYMSGMWNKLADTGANTVFAPISWDSVERHEGHFDFSIVDHIVLQARHHGIKVVLQWFGSLKGGQLDSMSDHVPAWVKLDKVRFPRMYIRREILDDDGDVVGTTVQLTDSMSLFRSKIAAFEQRAVRAFAQHVRSIDGQHMTVIMLQMGGNVGTVRDYRDVSAGATIVYEQGAPLDFVRYMQSCGSAIDDTQTYGWDAFSHNDNDGEQGFMTYYLAKHIQSLGKIANSEHNIPIFTDVVFADINGLGTSATPAKRVALWKAFAPSLDLLAVRMSNQPYEETCERWGATFAQPLMILSHPQGDGNIQKTWSALGTHGSIGVAVDNIESMDLSTSRVPTQYQQITQLQSVLLRARQDGKAILGFAYPAVAAGRTNVVKTTWGNLDIVIERLERGGFKGPAAGFVVDEGDGKVLAVGYGFQVKAAATANDVVLTRVLHFIKKGMVDMDAGTLLDLRHFSAEETKGGRVAGMQASELMIAEVEFYTLKE</sequence>
<keyword evidence="3" id="KW-1185">Reference proteome</keyword>
<evidence type="ECO:0000313" key="3">
    <source>
        <dbReference type="Proteomes" id="UP001281614"/>
    </source>
</evidence>
<dbReference type="AlphaFoldDB" id="A0AAE0DB47"/>
<dbReference type="GO" id="GO:0016787">
    <property type="term" value="F:hydrolase activity"/>
    <property type="evidence" value="ECO:0007669"/>
    <property type="project" value="UniProtKB-KW"/>
</dbReference>
<dbReference type="Proteomes" id="UP001281614">
    <property type="component" value="Unassembled WGS sequence"/>
</dbReference>
<reference evidence="2" key="1">
    <citation type="submission" date="2023-02" db="EMBL/GenBank/DDBJ databases">
        <title>Colletotrichum kahawae CIFC_Que2 genome sequencing and assembly.</title>
        <authorList>
            <person name="Baroncelli R."/>
        </authorList>
    </citation>
    <scope>NUCLEOTIDE SEQUENCE</scope>
    <source>
        <strain evidence="2">CIFC_Que2</strain>
    </source>
</reference>
<name>A0AAE0DB47_COLKA</name>
<protein>
    <submittedName>
        <fullName evidence="2">Glycoside hydrolase family 35</fullName>
    </submittedName>
</protein>
<evidence type="ECO:0000259" key="1">
    <source>
        <dbReference type="Pfam" id="PF18120"/>
    </source>
</evidence>
<evidence type="ECO:0000313" key="2">
    <source>
        <dbReference type="EMBL" id="KAK2776392.1"/>
    </source>
</evidence>
<dbReference type="SUPFAM" id="SSF51445">
    <property type="entry name" value="(Trans)glycosidases"/>
    <property type="match status" value="1"/>
</dbReference>
<dbReference type="EMBL" id="VYYT01000028">
    <property type="protein sequence ID" value="KAK2776392.1"/>
    <property type="molecule type" value="Genomic_DNA"/>
</dbReference>
<comment type="caution">
    <text evidence="2">The sequence shown here is derived from an EMBL/GenBank/DDBJ whole genome shotgun (WGS) entry which is preliminary data.</text>
</comment>
<dbReference type="InterPro" id="IPR017853">
    <property type="entry name" value="GH"/>
</dbReference>
<proteinExistence type="predicted"/>
<dbReference type="Gene3D" id="3.20.20.80">
    <property type="entry name" value="Glycosidases"/>
    <property type="match status" value="1"/>
</dbReference>
<gene>
    <name evidence="2" type="ORF">CKAH01_12446</name>
</gene>
<feature type="domain" description="DUF5597" evidence="1">
    <location>
        <begin position="379"/>
        <end position="501"/>
    </location>
</feature>
<dbReference type="Pfam" id="PF18120">
    <property type="entry name" value="DUF5597"/>
    <property type="match status" value="1"/>
</dbReference>
<dbReference type="InterPro" id="IPR040719">
    <property type="entry name" value="DUF5597"/>
</dbReference>
<organism evidence="2 3">
    <name type="scientific">Colletotrichum kahawae</name>
    <name type="common">Coffee berry disease fungus</name>
    <dbReference type="NCBI Taxonomy" id="34407"/>
    <lineage>
        <taxon>Eukaryota</taxon>
        <taxon>Fungi</taxon>
        <taxon>Dikarya</taxon>
        <taxon>Ascomycota</taxon>
        <taxon>Pezizomycotina</taxon>
        <taxon>Sordariomycetes</taxon>
        <taxon>Hypocreomycetidae</taxon>
        <taxon>Glomerellales</taxon>
        <taxon>Glomerellaceae</taxon>
        <taxon>Colletotrichum</taxon>
        <taxon>Colletotrichum gloeosporioides species complex</taxon>
    </lineage>
</organism>
<keyword evidence="2" id="KW-0378">Hydrolase</keyword>